<feature type="non-terminal residue" evidence="1">
    <location>
        <position position="243"/>
    </location>
</feature>
<proteinExistence type="predicted"/>
<protein>
    <recommendedName>
        <fullName evidence="2">KAP NTPase domain-containing protein</fullName>
    </recommendedName>
</protein>
<sequence>MQDCLQQLGAKNRVLILVFDQFEEVLTKQELRELFNRLRLLALSVDAQQENIVVGFAWKSDAFLPQDHPAYYLWHQLKDRRLDLDVPRFGSKDVPQALTLFQKELKQRLNPVLRLQLVQHCQGFPWLLKKLCIHVFNLLVKGGLTQTQVLERGLDVRGLFEADLSGISGKETLCLKAIAKQAPVEWVQIVEQFGNDVYTSLLDKRLIIRSGDRLNAYWDIFRDYLRSNEIPHVPVSFLPELKS</sequence>
<evidence type="ECO:0008006" key="2">
    <source>
        <dbReference type="Google" id="ProtNLM"/>
    </source>
</evidence>
<dbReference type="AlphaFoldDB" id="X1K3X3"/>
<gene>
    <name evidence="1" type="ORF">S03H2_60265</name>
</gene>
<accession>X1K3X3</accession>
<evidence type="ECO:0000313" key="1">
    <source>
        <dbReference type="EMBL" id="GAH88360.1"/>
    </source>
</evidence>
<reference evidence="1" key="1">
    <citation type="journal article" date="2014" name="Front. Microbiol.">
        <title>High frequency of phylogenetically diverse reductive dehalogenase-homologous genes in deep subseafloor sedimentary metagenomes.</title>
        <authorList>
            <person name="Kawai M."/>
            <person name="Futagami T."/>
            <person name="Toyoda A."/>
            <person name="Takaki Y."/>
            <person name="Nishi S."/>
            <person name="Hori S."/>
            <person name="Arai W."/>
            <person name="Tsubouchi T."/>
            <person name="Morono Y."/>
            <person name="Uchiyama I."/>
            <person name="Ito T."/>
            <person name="Fujiyama A."/>
            <person name="Inagaki F."/>
            <person name="Takami H."/>
        </authorList>
    </citation>
    <scope>NUCLEOTIDE SEQUENCE</scope>
    <source>
        <strain evidence="1">Expedition CK06-06</strain>
    </source>
</reference>
<comment type="caution">
    <text evidence="1">The sequence shown here is derived from an EMBL/GenBank/DDBJ whole genome shotgun (WGS) entry which is preliminary data.</text>
</comment>
<organism evidence="1">
    <name type="scientific">marine sediment metagenome</name>
    <dbReference type="NCBI Taxonomy" id="412755"/>
    <lineage>
        <taxon>unclassified sequences</taxon>
        <taxon>metagenomes</taxon>
        <taxon>ecological metagenomes</taxon>
    </lineage>
</organism>
<name>X1K3X3_9ZZZZ</name>
<dbReference type="EMBL" id="BARU01038819">
    <property type="protein sequence ID" value="GAH88360.1"/>
    <property type="molecule type" value="Genomic_DNA"/>
</dbReference>